<protein>
    <recommendedName>
        <fullName evidence="4">Poly granule associated protein</fullName>
    </recommendedName>
</protein>
<dbReference type="PANTHER" id="PTHR38664:SF1">
    <property type="entry name" value="SLR0058 PROTEIN"/>
    <property type="match status" value="1"/>
</dbReference>
<reference evidence="3" key="1">
    <citation type="journal article" date="2019" name="Int. J. Syst. Evol. Microbiol.">
        <title>The Global Catalogue of Microorganisms (GCM) 10K type strain sequencing project: providing services to taxonomists for standard genome sequencing and annotation.</title>
        <authorList>
            <consortium name="The Broad Institute Genomics Platform"/>
            <consortium name="The Broad Institute Genome Sequencing Center for Infectious Disease"/>
            <person name="Wu L."/>
            <person name="Ma J."/>
        </authorList>
    </citation>
    <scope>NUCLEOTIDE SEQUENCE [LARGE SCALE GENOMIC DNA]</scope>
    <source>
        <strain evidence="3">NBRC 105857</strain>
    </source>
</reference>
<dbReference type="RefSeq" id="WP_284280170.1">
    <property type="nucleotide sequence ID" value="NZ_BSOJ01000009.1"/>
</dbReference>
<feature type="compositionally biased region" description="Basic residues" evidence="1">
    <location>
        <begin position="143"/>
        <end position="155"/>
    </location>
</feature>
<gene>
    <name evidence="2" type="ORF">GCM10007875_08200</name>
</gene>
<evidence type="ECO:0008006" key="4">
    <source>
        <dbReference type="Google" id="ProtNLM"/>
    </source>
</evidence>
<evidence type="ECO:0000313" key="3">
    <source>
        <dbReference type="Proteomes" id="UP001156664"/>
    </source>
</evidence>
<accession>A0ABQ5YQL3</accession>
<comment type="caution">
    <text evidence="2">The sequence shown here is derived from an EMBL/GenBank/DDBJ whole genome shotgun (WGS) entry which is preliminary data.</text>
</comment>
<keyword evidence="3" id="KW-1185">Reference proteome</keyword>
<dbReference type="InterPro" id="IPR008769">
    <property type="entry name" value="PhaF_PhaI"/>
</dbReference>
<organism evidence="2 3">
    <name type="scientific">Limnobacter litoralis</name>
    <dbReference type="NCBI Taxonomy" id="481366"/>
    <lineage>
        <taxon>Bacteria</taxon>
        <taxon>Pseudomonadati</taxon>
        <taxon>Pseudomonadota</taxon>
        <taxon>Betaproteobacteria</taxon>
        <taxon>Burkholderiales</taxon>
        <taxon>Burkholderiaceae</taxon>
        <taxon>Limnobacter</taxon>
    </lineage>
</organism>
<feature type="region of interest" description="Disordered" evidence="1">
    <location>
        <begin position="132"/>
        <end position="155"/>
    </location>
</feature>
<dbReference type="EMBL" id="BSOJ01000009">
    <property type="protein sequence ID" value="GLR25732.1"/>
    <property type="molecule type" value="Genomic_DNA"/>
</dbReference>
<dbReference type="PANTHER" id="PTHR38664">
    <property type="entry name" value="SLR0058 PROTEIN"/>
    <property type="match status" value="1"/>
</dbReference>
<name>A0ABQ5YQL3_9BURK</name>
<proteinExistence type="predicted"/>
<dbReference type="Pfam" id="PF05597">
    <property type="entry name" value="Phasin"/>
    <property type="match status" value="1"/>
</dbReference>
<sequence length="155" mass="16796">MVGKKKGIKSVAENPVTGAVKDSAQQLWTAGLGAINKAQEEGNKVIENLVKESQEIQERTVKFADQKVVEVTGKVSKLAGTVSSKATQHWDKLEQVFEERVARALSRLGVPTNKDVQQLAERIEQLSQAIADLTGKGADSKPAAKRTTTRTKKTS</sequence>
<evidence type="ECO:0000313" key="2">
    <source>
        <dbReference type="EMBL" id="GLR25732.1"/>
    </source>
</evidence>
<dbReference type="Proteomes" id="UP001156664">
    <property type="component" value="Unassembled WGS sequence"/>
</dbReference>
<evidence type="ECO:0000256" key="1">
    <source>
        <dbReference type="SAM" id="MobiDB-lite"/>
    </source>
</evidence>